<evidence type="ECO:0000259" key="12">
    <source>
        <dbReference type="Pfam" id="PF07715"/>
    </source>
</evidence>
<evidence type="ECO:0000256" key="3">
    <source>
        <dbReference type="ARBA" id="ARBA00022452"/>
    </source>
</evidence>
<keyword evidence="6 10" id="KW-0798">TonB box</keyword>
<dbReference type="InterPro" id="IPR000531">
    <property type="entry name" value="Beta-barrel_TonB"/>
</dbReference>
<proteinExistence type="inferred from homology"/>
<dbReference type="SUPFAM" id="SSF49464">
    <property type="entry name" value="Carboxypeptidase regulatory domain-like"/>
    <property type="match status" value="1"/>
</dbReference>
<sequence length="742" mass="84388">MYLRIILWVLLPIYSFAQSSVIGKLVDKNKQPISNAKIYILEQGNTITSDQNGHFSLIQGRNLHLTIEAAGYKKTTIDQSTAVDFELQLERVQSEQQIETVVVKSQQKSLNHSQKAISNTINLSQKELQKAACCNLSESFETNPSIDVNFSDAVTGNKQIKMLGLTSPYILMSEENIPAIRGALQANGLSFIPGTWVESIQITKGAGSVTNGFESISGQINYELVKPIKEPPFFTNVYASNDGRYEVNTHFTSHYSDKLSSSFLLHGNTRNQVNDMNKDGFMDNPLGKQINFINRWQYNNAEKGVVSFLNVKYFKDEKIGGQIGYTTSNTSLWGSDVVTDKIELSNKTGYVFPDMPFQSIGLQQAFQYNKQTSKFGLNQHNIAHKSYYANLLFNSIINNTKHKFITGINFAFDQFKETVVVNFSKKYDRIDTSVGVYFEYTYDNLNNLSFVLGGRVDNHNRLGTFFTPRAHIKYTPFEKTTLRVSAGRGKRAANIFAENSNLFASSRSFIIQDEGGKLYGLNPEIAWNYGASLVQKFMLFGKQNELVLDYYKTDFTNQVVIDLENPQQVRFSNLKGQSFAESFQLEWNFNIITHLDIRTAYKYLNVKTDYQTGLLEKPLQAKHRFFANIAFETHIKEKGQQWKFDATFNWIGVQRLPNTASNPSVYQLNTYTKSYNLINTQITRTFSSVFEMYVGGENLTNFRQSNAILGNDNPFGPYFDSTMVYGPVFGRMFYAGVRFKIK</sequence>
<feature type="domain" description="TonB-dependent receptor-like beta-barrel" evidence="11">
    <location>
        <begin position="282"/>
        <end position="699"/>
    </location>
</feature>
<dbReference type="Gene3D" id="2.170.130.10">
    <property type="entry name" value="TonB-dependent receptor, plug domain"/>
    <property type="match status" value="1"/>
</dbReference>
<evidence type="ECO:0000256" key="8">
    <source>
        <dbReference type="ARBA" id="ARBA00023170"/>
    </source>
</evidence>
<dbReference type="RefSeq" id="WP_309532559.1">
    <property type="nucleotide sequence ID" value="NZ_CP133721.1"/>
</dbReference>
<organism evidence="13 14">
    <name type="scientific">Flavobacterium nakdongensis</name>
    <dbReference type="NCBI Taxonomy" id="3073563"/>
    <lineage>
        <taxon>Bacteria</taxon>
        <taxon>Pseudomonadati</taxon>
        <taxon>Bacteroidota</taxon>
        <taxon>Flavobacteriia</taxon>
        <taxon>Flavobacteriales</taxon>
        <taxon>Flavobacteriaceae</taxon>
        <taxon>Flavobacterium</taxon>
    </lineage>
</organism>
<evidence type="ECO:0000259" key="11">
    <source>
        <dbReference type="Pfam" id="PF00593"/>
    </source>
</evidence>
<gene>
    <name evidence="13" type="ORF">RF683_02020</name>
</gene>
<evidence type="ECO:0000256" key="2">
    <source>
        <dbReference type="ARBA" id="ARBA00022448"/>
    </source>
</evidence>
<dbReference type="Pfam" id="PF00593">
    <property type="entry name" value="TonB_dep_Rec_b-barrel"/>
    <property type="match status" value="1"/>
</dbReference>
<comment type="similarity">
    <text evidence="10">Belongs to the TonB-dependent receptor family.</text>
</comment>
<evidence type="ECO:0000313" key="13">
    <source>
        <dbReference type="EMBL" id="WMW78242.1"/>
    </source>
</evidence>
<keyword evidence="14" id="KW-1185">Reference proteome</keyword>
<evidence type="ECO:0000256" key="10">
    <source>
        <dbReference type="RuleBase" id="RU003357"/>
    </source>
</evidence>
<protein>
    <submittedName>
        <fullName evidence="13">TonB-dependent receptor</fullName>
    </submittedName>
</protein>
<keyword evidence="4" id="KW-0812">Transmembrane</keyword>
<evidence type="ECO:0000313" key="14">
    <source>
        <dbReference type="Proteomes" id="UP001180481"/>
    </source>
</evidence>
<dbReference type="PANTHER" id="PTHR30069">
    <property type="entry name" value="TONB-DEPENDENT OUTER MEMBRANE RECEPTOR"/>
    <property type="match status" value="1"/>
</dbReference>
<dbReference type="InterPro" id="IPR039426">
    <property type="entry name" value="TonB-dep_rcpt-like"/>
</dbReference>
<reference evidence="13" key="1">
    <citation type="submission" date="2023-09" db="EMBL/GenBank/DDBJ databases">
        <title>Flavobacterium sp. 20NA77.7 isolated from freshwater.</title>
        <authorList>
            <person name="Le V."/>
            <person name="Ko S.-R."/>
            <person name="Ahn C.-Y."/>
            <person name="Oh H.-M."/>
        </authorList>
    </citation>
    <scope>NUCLEOTIDE SEQUENCE</scope>
    <source>
        <strain evidence="13">20NA77.7</strain>
    </source>
</reference>
<accession>A0ABY9RAH4</accession>
<evidence type="ECO:0000256" key="1">
    <source>
        <dbReference type="ARBA" id="ARBA00004571"/>
    </source>
</evidence>
<dbReference type="EMBL" id="CP133721">
    <property type="protein sequence ID" value="WMW78242.1"/>
    <property type="molecule type" value="Genomic_DNA"/>
</dbReference>
<comment type="subcellular location">
    <subcellularLocation>
        <location evidence="1">Cell outer membrane</location>
        <topology evidence="1">Multi-pass membrane protein</topology>
    </subcellularLocation>
</comment>
<dbReference type="PANTHER" id="PTHR30069:SF29">
    <property type="entry name" value="HEMOGLOBIN AND HEMOGLOBIN-HAPTOGLOBIN-BINDING PROTEIN 1-RELATED"/>
    <property type="match status" value="1"/>
</dbReference>
<keyword evidence="5" id="KW-0732">Signal</keyword>
<dbReference type="Pfam" id="PF13715">
    <property type="entry name" value="CarbopepD_reg_2"/>
    <property type="match status" value="1"/>
</dbReference>
<dbReference type="Pfam" id="PF07715">
    <property type="entry name" value="Plug"/>
    <property type="match status" value="1"/>
</dbReference>
<keyword evidence="8 13" id="KW-0675">Receptor</keyword>
<dbReference type="InterPro" id="IPR036942">
    <property type="entry name" value="Beta-barrel_TonB_sf"/>
</dbReference>
<keyword evidence="3" id="KW-1134">Transmembrane beta strand</keyword>
<dbReference type="InterPro" id="IPR037066">
    <property type="entry name" value="Plug_dom_sf"/>
</dbReference>
<keyword evidence="7 10" id="KW-0472">Membrane</keyword>
<feature type="domain" description="TonB-dependent receptor plug" evidence="12">
    <location>
        <begin position="118"/>
        <end position="218"/>
    </location>
</feature>
<evidence type="ECO:0000256" key="4">
    <source>
        <dbReference type="ARBA" id="ARBA00022692"/>
    </source>
</evidence>
<evidence type="ECO:0000256" key="6">
    <source>
        <dbReference type="ARBA" id="ARBA00023077"/>
    </source>
</evidence>
<keyword evidence="2" id="KW-0813">Transport</keyword>
<evidence type="ECO:0000256" key="9">
    <source>
        <dbReference type="ARBA" id="ARBA00023237"/>
    </source>
</evidence>
<dbReference type="InterPro" id="IPR008969">
    <property type="entry name" value="CarboxyPept-like_regulatory"/>
</dbReference>
<dbReference type="Gene3D" id="2.40.170.20">
    <property type="entry name" value="TonB-dependent receptor, beta-barrel domain"/>
    <property type="match status" value="1"/>
</dbReference>
<evidence type="ECO:0000256" key="7">
    <source>
        <dbReference type="ARBA" id="ARBA00023136"/>
    </source>
</evidence>
<keyword evidence="9" id="KW-0998">Cell outer membrane</keyword>
<dbReference type="Gene3D" id="2.60.40.1120">
    <property type="entry name" value="Carboxypeptidase-like, regulatory domain"/>
    <property type="match status" value="1"/>
</dbReference>
<evidence type="ECO:0000256" key="5">
    <source>
        <dbReference type="ARBA" id="ARBA00022729"/>
    </source>
</evidence>
<dbReference type="Proteomes" id="UP001180481">
    <property type="component" value="Chromosome"/>
</dbReference>
<dbReference type="InterPro" id="IPR012910">
    <property type="entry name" value="Plug_dom"/>
</dbReference>
<dbReference type="SUPFAM" id="SSF56935">
    <property type="entry name" value="Porins"/>
    <property type="match status" value="1"/>
</dbReference>
<name>A0ABY9RAH4_9FLAO</name>